<keyword evidence="3 5" id="KW-1133">Transmembrane helix</keyword>
<keyword evidence="4 5" id="KW-0472">Membrane</keyword>
<dbReference type="EMBL" id="JAEKNR010000131">
    <property type="protein sequence ID" value="MBJ7598842.1"/>
    <property type="molecule type" value="Genomic_DNA"/>
</dbReference>
<feature type="transmembrane region" description="Helical" evidence="5">
    <location>
        <begin position="87"/>
        <end position="107"/>
    </location>
</feature>
<evidence type="ECO:0000256" key="1">
    <source>
        <dbReference type="ARBA" id="ARBA00004141"/>
    </source>
</evidence>
<comment type="caution">
    <text evidence="6">The sequence shown here is derived from an EMBL/GenBank/DDBJ whole genome shotgun (WGS) entry which is preliminary data.</text>
</comment>
<evidence type="ECO:0000256" key="2">
    <source>
        <dbReference type="ARBA" id="ARBA00022692"/>
    </source>
</evidence>
<evidence type="ECO:0000313" key="6">
    <source>
        <dbReference type="EMBL" id="MBJ7598842.1"/>
    </source>
</evidence>
<protein>
    <submittedName>
        <fullName evidence="6">DoxX family membrane protein</fullName>
    </submittedName>
</protein>
<reference evidence="6" key="1">
    <citation type="submission" date="2020-10" db="EMBL/GenBank/DDBJ databases">
        <title>Ca. Dormibacterota MAGs.</title>
        <authorList>
            <person name="Montgomery K."/>
        </authorList>
    </citation>
    <scope>NUCLEOTIDE SEQUENCE [LARGE SCALE GENOMIC DNA]</scope>
    <source>
        <strain evidence="6">SC8812_S17_10</strain>
    </source>
</reference>
<evidence type="ECO:0000256" key="4">
    <source>
        <dbReference type="ARBA" id="ARBA00023136"/>
    </source>
</evidence>
<evidence type="ECO:0000256" key="3">
    <source>
        <dbReference type="ARBA" id="ARBA00022989"/>
    </source>
</evidence>
<gene>
    <name evidence="6" type="ORF">JF922_12275</name>
</gene>
<dbReference type="GO" id="GO:0016020">
    <property type="term" value="C:membrane"/>
    <property type="evidence" value="ECO:0007669"/>
    <property type="project" value="UniProtKB-SubCell"/>
</dbReference>
<keyword evidence="7" id="KW-1185">Reference proteome</keyword>
<feature type="transmembrane region" description="Helical" evidence="5">
    <location>
        <begin position="113"/>
        <end position="135"/>
    </location>
</feature>
<evidence type="ECO:0000313" key="7">
    <source>
        <dbReference type="Proteomes" id="UP000612893"/>
    </source>
</evidence>
<sequence>MRAAYWTSAFRIAVGGFWLYFASKKWNGVDWVRPLIERSPQVNPVPGLRELLAAVVAPHWLAFALLQTAGESLVAALLILGLLTRPAALLGLFLAIGLSLTIAFLDADVGSRWLYYLAVLVNAQVLVAGPGPLALDGRLPSRRWLRP</sequence>
<dbReference type="InterPro" id="IPR032808">
    <property type="entry name" value="DoxX"/>
</dbReference>
<proteinExistence type="predicted"/>
<feature type="transmembrane region" description="Helical" evidence="5">
    <location>
        <begin position="60"/>
        <end position="80"/>
    </location>
</feature>
<keyword evidence="2 5" id="KW-0812">Transmembrane</keyword>
<dbReference type="Pfam" id="PF07681">
    <property type="entry name" value="DoxX"/>
    <property type="match status" value="1"/>
</dbReference>
<organism evidence="6 7">
    <name type="scientific">Candidatus Nephthysia bennettiae</name>
    <dbReference type="NCBI Taxonomy" id="3127016"/>
    <lineage>
        <taxon>Bacteria</taxon>
        <taxon>Bacillati</taxon>
        <taxon>Candidatus Dormiibacterota</taxon>
        <taxon>Candidatus Dormibacteria</taxon>
        <taxon>Candidatus Dormibacterales</taxon>
        <taxon>Candidatus Dormibacteraceae</taxon>
        <taxon>Candidatus Nephthysia</taxon>
    </lineage>
</organism>
<name>A0A934K1M5_9BACT</name>
<dbReference type="Proteomes" id="UP000612893">
    <property type="component" value="Unassembled WGS sequence"/>
</dbReference>
<evidence type="ECO:0000256" key="5">
    <source>
        <dbReference type="SAM" id="Phobius"/>
    </source>
</evidence>
<dbReference type="AlphaFoldDB" id="A0A934K1M5"/>
<comment type="subcellular location">
    <subcellularLocation>
        <location evidence="1">Membrane</location>
        <topology evidence="1">Multi-pass membrane protein</topology>
    </subcellularLocation>
</comment>
<accession>A0A934K1M5</accession>